<dbReference type="InterPro" id="IPR005183">
    <property type="entry name" value="DUF305_CopM-like"/>
</dbReference>
<protein>
    <submittedName>
        <fullName evidence="3">DUF305 domain-containing protein</fullName>
    </submittedName>
</protein>
<evidence type="ECO:0000313" key="4">
    <source>
        <dbReference type="Proteomes" id="UP001595803"/>
    </source>
</evidence>
<dbReference type="RefSeq" id="WP_322474854.1">
    <property type="nucleotide sequence ID" value="NZ_JBHRZG010000009.1"/>
</dbReference>
<dbReference type="InterPro" id="IPR012347">
    <property type="entry name" value="Ferritin-like"/>
</dbReference>
<feature type="domain" description="DUF305" evidence="2">
    <location>
        <begin position="152"/>
        <end position="208"/>
    </location>
</feature>
<evidence type="ECO:0000313" key="3">
    <source>
        <dbReference type="EMBL" id="MFC3832967.1"/>
    </source>
</evidence>
<keyword evidence="4" id="KW-1185">Reference proteome</keyword>
<feature type="domain" description="DUF305" evidence="2">
    <location>
        <begin position="33"/>
        <end position="120"/>
    </location>
</feature>
<evidence type="ECO:0000256" key="1">
    <source>
        <dbReference type="SAM" id="SignalP"/>
    </source>
</evidence>
<reference evidence="4" key="1">
    <citation type="journal article" date="2019" name="Int. J. Syst. Evol. Microbiol.">
        <title>The Global Catalogue of Microorganisms (GCM) 10K type strain sequencing project: providing services to taxonomists for standard genome sequencing and annotation.</title>
        <authorList>
            <consortium name="The Broad Institute Genomics Platform"/>
            <consortium name="The Broad Institute Genome Sequencing Center for Infectious Disease"/>
            <person name="Wu L."/>
            <person name="Ma J."/>
        </authorList>
    </citation>
    <scope>NUCLEOTIDE SEQUENCE [LARGE SCALE GENOMIC DNA]</scope>
    <source>
        <strain evidence="4">CCTCC AB 2017081</strain>
    </source>
</reference>
<comment type="caution">
    <text evidence="3">The sequence shown here is derived from an EMBL/GenBank/DDBJ whole genome shotgun (WGS) entry which is preliminary data.</text>
</comment>
<dbReference type="PANTHER" id="PTHR36933">
    <property type="entry name" value="SLL0788 PROTEIN"/>
    <property type="match status" value="1"/>
</dbReference>
<feature type="signal peptide" evidence="1">
    <location>
        <begin position="1"/>
        <end position="21"/>
    </location>
</feature>
<proteinExistence type="predicted"/>
<feature type="chain" id="PRO_5046241394" evidence="1">
    <location>
        <begin position="22"/>
        <end position="209"/>
    </location>
</feature>
<dbReference type="Proteomes" id="UP001595803">
    <property type="component" value="Unassembled WGS sequence"/>
</dbReference>
<name>A0ABV7Z6C8_9DEIO</name>
<dbReference type="Gene3D" id="1.20.1260.10">
    <property type="match status" value="2"/>
</dbReference>
<gene>
    <name evidence="3" type="ORF">ACFOSB_08875</name>
</gene>
<evidence type="ECO:0000259" key="2">
    <source>
        <dbReference type="Pfam" id="PF03713"/>
    </source>
</evidence>
<keyword evidence="1" id="KW-0732">Signal</keyword>
<organism evidence="3 4">
    <name type="scientific">Deinococcus rufus</name>
    <dbReference type="NCBI Taxonomy" id="2136097"/>
    <lineage>
        <taxon>Bacteria</taxon>
        <taxon>Thermotogati</taxon>
        <taxon>Deinococcota</taxon>
        <taxon>Deinococci</taxon>
        <taxon>Deinococcales</taxon>
        <taxon>Deinococcaceae</taxon>
        <taxon>Deinococcus</taxon>
    </lineage>
</organism>
<dbReference type="EMBL" id="JBHRZG010000009">
    <property type="protein sequence ID" value="MFC3832967.1"/>
    <property type="molecule type" value="Genomic_DNA"/>
</dbReference>
<sequence length="209" mass="22248">MKRTALLLVGSAALVSGIALAQGAMGGMDHSKMGMTPAAMPMGQGTMPMSGMSMDMSGLQKLNGKAFDRAFLSMMIPHHQTAIDMARAVLPVSKDATVKKWANLIIQDQAKEINTMTKLLPAFGGNDAAMATMMKSSMAGMANAVKTSKTPDQAFVQGMLPHHSSALDMAQLALEKSSDARVLKLARDIVTAQAGEMYDFRLWLTKRGA</sequence>
<accession>A0ABV7Z6C8</accession>
<dbReference type="Pfam" id="PF03713">
    <property type="entry name" value="DUF305"/>
    <property type="match status" value="2"/>
</dbReference>
<dbReference type="PANTHER" id="PTHR36933:SF1">
    <property type="entry name" value="SLL0788 PROTEIN"/>
    <property type="match status" value="1"/>
</dbReference>